<dbReference type="KEGG" id="vg:80539008"/>
<evidence type="ECO:0000313" key="2">
    <source>
        <dbReference type="Proteomes" id="UP000831882"/>
    </source>
</evidence>
<sequence length="119" mass="14246">MNIHFKTFIIFSLLVQFSFTTKTANKFLHLYTDSHNNIGLNLSKSLNKTIYIYSTSPIWKVNTTSDYNCYKITYTYFNSSVYYGYFDYLLQSVIYSYTQYNQYSTYKFQNEDLGFAYHV</sequence>
<proteinExistence type="predicted"/>
<accession>A0AAE7TN32</accession>
<organism evidence="1 2">
    <name type="scientific">Aphis citricidus meson-like virus</name>
    <dbReference type="NCBI Taxonomy" id="2788946"/>
    <lineage>
        <taxon>Viruses</taxon>
        <taxon>Riboviria</taxon>
        <taxon>Orthornavirae</taxon>
        <taxon>Pisuviricota</taxon>
        <taxon>Pisoniviricetes</taxon>
        <taxon>Nidovirales</taxon>
        <taxon>Mesnidovirineae</taxon>
        <taxon>Mesoniviridae</taxon>
        <taxon>Metotonivirinae</taxon>
        <taxon>Tocinivirus</taxon>
        <taxon>Acimevirus</taxon>
        <taxon>Tocinivirus aphisi</taxon>
    </lineage>
</organism>
<dbReference type="EMBL" id="MN961271">
    <property type="protein sequence ID" value="QPD01783.1"/>
    <property type="molecule type" value="Genomic_RNA"/>
</dbReference>
<name>A0AAE7TN32_9NIDO</name>
<evidence type="ECO:0000313" key="1">
    <source>
        <dbReference type="EMBL" id="QPD01783.1"/>
    </source>
</evidence>
<dbReference type="RefSeq" id="YP_010800406.1">
    <property type="nucleotide sequence ID" value="NC_076866.1"/>
</dbReference>
<protein>
    <submittedName>
        <fullName evidence="1">Uncharacterized protein</fullName>
    </submittedName>
</protein>
<keyword evidence="2" id="KW-1185">Reference proteome</keyword>
<reference evidence="1" key="1">
    <citation type="submission" date="2020-01" db="EMBL/GenBank/DDBJ databases">
        <authorList>
            <person name="Zhang W."/>
            <person name="Zhang R."/>
            <person name="Hu Y."/>
            <person name="Liu Y."/>
            <person name="Lin W."/>
            <person name="Wang L."/>
            <person name="Li J."/>
            <person name="An X."/>
            <person name="Song L."/>
            <person name="Fan H."/>
            <person name="Shi T."/>
            <person name="Liu H."/>
            <person name="Tong Y."/>
        </authorList>
    </citation>
    <scope>NUCLEOTIDE SEQUENCE</scope>
    <source>
        <strain evidence="1">Chongqin</strain>
    </source>
</reference>
<dbReference type="Proteomes" id="UP000831882">
    <property type="component" value="Segment"/>
</dbReference>
<dbReference type="GeneID" id="80539008"/>